<accession>A0A914ZFB2</accession>
<keyword evidence="1" id="KW-1185">Reference proteome</keyword>
<proteinExistence type="predicted"/>
<name>A0A914ZFB2_9BILA</name>
<evidence type="ECO:0000313" key="2">
    <source>
        <dbReference type="WBParaSite" id="PSU_v2.g8965.t1"/>
    </source>
</evidence>
<sequence>MEYFGISNKDPVNDPFIKDFSQFPFIFEKDLFNTIIIEEKELALDNTNYHNCSVPVLFEHRNNVALKNIWDGIKNGDIVTNRGAKRSLAADKKNQKIEQKVVNVNGNEKWIYLVTRGQKKKLSVAKFNSGFYAEMNVFQCPFNDYTIYRYTKAYNRELHCFEHYTSEIDGFIKMDGNYAPVEFKSIRSFRGTTVDNFERSWNIDAVIQCRLAGINNVIIGYRNGNEMKLQRFHIDEFEINVKNSVQCSLLRMNRNMKEFVKNKKVLDAHYPRGDKR</sequence>
<reference evidence="2" key="1">
    <citation type="submission" date="2022-11" db="UniProtKB">
        <authorList>
            <consortium name="WormBaseParasite"/>
        </authorList>
    </citation>
    <scope>IDENTIFICATION</scope>
</reference>
<dbReference type="WBParaSite" id="PSU_v2.g8965.t1">
    <property type="protein sequence ID" value="PSU_v2.g8965.t1"/>
    <property type="gene ID" value="PSU_v2.g8965"/>
</dbReference>
<organism evidence="1 2">
    <name type="scientific">Panagrolaimus superbus</name>
    <dbReference type="NCBI Taxonomy" id="310955"/>
    <lineage>
        <taxon>Eukaryota</taxon>
        <taxon>Metazoa</taxon>
        <taxon>Ecdysozoa</taxon>
        <taxon>Nematoda</taxon>
        <taxon>Chromadorea</taxon>
        <taxon>Rhabditida</taxon>
        <taxon>Tylenchina</taxon>
        <taxon>Panagrolaimomorpha</taxon>
        <taxon>Panagrolaimoidea</taxon>
        <taxon>Panagrolaimidae</taxon>
        <taxon>Panagrolaimus</taxon>
    </lineage>
</organism>
<dbReference type="AlphaFoldDB" id="A0A914ZFB2"/>
<dbReference type="Proteomes" id="UP000887577">
    <property type="component" value="Unplaced"/>
</dbReference>
<protein>
    <submittedName>
        <fullName evidence="2">Decapping nuclease</fullName>
    </submittedName>
</protein>
<evidence type="ECO:0000313" key="1">
    <source>
        <dbReference type="Proteomes" id="UP000887577"/>
    </source>
</evidence>